<proteinExistence type="predicted"/>
<organism evidence="1 2">
    <name type="scientific">Actinoplanes couchii</name>
    <dbReference type="NCBI Taxonomy" id="403638"/>
    <lineage>
        <taxon>Bacteria</taxon>
        <taxon>Bacillati</taxon>
        <taxon>Actinomycetota</taxon>
        <taxon>Actinomycetes</taxon>
        <taxon>Micromonosporales</taxon>
        <taxon>Micromonosporaceae</taxon>
        <taxon>Actinoplanes</taxon>
    </lineage>
</organism>
<dbReference type="RefSeq" id="WP_203793146.1">
    <property type="nucleotide sequence ID" value="NZ_BAAAQE010000054.1"/>
</dbReference>
<evidence type="ECO:0000313" key="2">
    <source>
        <dbReference type="Proteomes" id="UP000612282"/>
    </source>
</evidence>
<dbReference type="Proteomes" id="UP000612282">
    <property type="component" value="Unassembled WGS sequence"/>
</dbReference>
<sequence length="394" mass="41513">MARNPALPPPELLRLAGAGVLDRWELTAREVWDDASFDVLAGHPDPEIREALAQCPGATGEQRARLVGDLSIRVLHAVLEGPPSRWSGRLPDWAYRRLAAHPEPVVRDMLTLLPGVPREIVALLTRDPQPGIAAAARALLSPVPAGPETLGREQAAAFAADPAPWNRARAAADPDLPAACVPALAADESPQVRLALSMRRGLSEAERAAIDHPMPESTPILDWVLAAGPAELRDCALSGHAGLRRSAACHPELPAGLIAALAADDDPAVRLLLCEHQADLPGELLVRVLLAGGGDDLLRHPAFSGTGLAALASSEDPRARALARRDPAAPASLIERLSHDADVSVRTAVAGDGRLPVPRLLQLFDDPPTTGAASANPLLPRPVMDRILATGHRT</sequence>
<dbReference type="InterPro" id="IPR011989">
    <property type="entry name" value="ARM-like"/>
</dbReference>
<accession>A0ABQ3X1I6</accession>
<keyword evidence="2" id="KW-1185">Reference proteome</keyword>
<evidence type="ECO:0008006" key="3">
    <source>
        <dbReference type="Google" id="ProtNLM"/>
    </source>
</evidence>
<comment type="caution">
    <text evidence="1">The sequence shown here is derived from an EMBL/GenBank/DDBJ whole genome shotgun (WGS) entry which is preliminary data.</text>
</comment>
<protein>
    <recommendedName>
        <fullName evidence="3">Leucine rich repeat variant</fullName>
    </recommendedName>
</protein>
<dbReference type="EMBL" id="BOMG01000014">
    <property type="protein sequence ID" value="GID52346.1"/>
    <property type="molecule type" value="Genomic_DNA"/>
</dbReference>
<dbReference type="Gene3D" id="1.25.10.10">
    <property type="entry name" value="Leucine-rich Repeat Variant"/>
    <property type="match status" value="1"/>
</dbReference>
<evidence type="ECO:0000313" key="1">
    <source>
        <dbReference type="EMBL" id="GID52346.1"/>
    </source>
</evidence>
<gene>
    <name evidence="1" type="ORF">Aco03nite_007500</name>
</gene>
<name>A0ABQ3X1I6_9ACTN</name>
<reference evidence="1 2" key="1">
    <citation type="submission" date="2021-01" db="EMBL/GenBank/DDBJ databases">
        <title>Whole genome shotgun sequence of Actinoplanes couchii NBRC 106145.</title>
        <authorList>
            <person name="Komaki H."/>
            <person name="Tamura T."/>
        </authorList>
    </citation>
    <scope>NUCLEOTIDE SEQUENCE [LARGE SCALE GENOMIC DNA]</scope>
    <source>
        <strain evidence="1 2">NBRC 106145</strain>
    </source>
</reference>